<evidence type="ECO:0000313" key="9">
    <source>
        <dbReference type="EMBL" id="ANZ45844.1"/>
    </source>
</evidence>
<organism evidence="9 10">
    <name type="scientific">Cloacibacillus porcorum</name>
    <dbReference type="NCBI Taxonomy" id="1197717"/>
    <lineage>
        <taxon>Bacteria</taxon>
        <taxon>Thermotogati</taxon>
        <taxon>Synergistota</taxon>
        <taxon>Synergistia</taxon>
        <taxon>Synergistales</taxon>
        <taxon>Synergistaceae</taxon>
        <taxon>Cloacibacillus</taxon>
    </lineage>
</organism>
<keyword evidence="5" id="KW-0949">S-adenosyl-L-methionine</keyword>
<dbReference type="PANTHER" id="PTHR42873">
    <property type="entry name" value="RIBOSOMAL RNA LARGE SUBUNIT METHYLTRANSFERASE"/>
    <property type="match status" value="1"/>
</dbReference>
<dbReference type="Pfam" id="PF17785">
    <property type="entry name" value="PUA_3"/>
    <property type="match status" value="1"/>
</dbReference>
<dbReference type="SUPFAM" id="SSF88697">
    <property type="entry name" value="PUA domain-like"/>
    <property type="match status" value="1"/>
</dbReference>
<proteinExistence type="inferred from homology"/>
<keyword evidence="4" id="KW-0808">Transferase</keyword>
<name>A0A1B2I7A5_9BACT</name>
<dbReference type="GO" id="GO:0032259">
    <property type="term" value="P:methylation"/>
    <property type="evidence" value="ECO:0007669"/>
    <property type="project" value="UniProtKB-KW"/>
</dbReference>
<dbReference type="RefSeq" id="WP_066746905.1">
    <property type="nucleotide sequence ID" value="NZ_CP016757.1"/>
</dbReference>
<feature type="domain" description="RlmI-like PUA" evidence="8">
    <location>
        <begin position="13"/>
        <end position="72"/>
    </location>
</feature>
<dbReference type="CDD" id="cd02440">
    <property type="entry name" value="AdoMet_MTases"/>
    <property type="match status" value="1"/>
</dbReference>
<evidence type="ECO:0000256" key="5">
    <source>
        <dbReference type="ARBA" id="ARBA00022691"/>
    </source>
</evidence>
<gene>
    <name evidence="9" type="ORF">BED41_12565</name>
</gene>
<evidence type="ECO:0000256" key="4">
    <source>
        <dbReference type="ARBA" id="ARBA00022679"/>
    </source>
</evidence>
<keyword evidence="3" id="KW-0489">Methyltransferase</keyword>
<dbReference type="SUPFAM" id="SSF53335">
    <property type="entry name" value="S-adenosyl-L-methionine-dependent methyltransferases"/>
    <property type="match status" value="1"/>
</dbReference>
<dbReference type="InterPro" id="IPR029063">
    <property type="entry name" value="SAM-dependent_MTases_sf"/>
</dbReference>
<dbReference type="GO" id="GO:0003723">
    <property type="term" value="F:RNA binding"/>
    <property type="evidence" value="ECO:0007669"/>
    <property type="project" value="InterPro"/>
</dbReference>
<reference evidence="9" key="1">
    <citation type="submission" date="2016-08" db="EMBL/GenBank/DDBJ databases">
        <title>Complete genome of Cloacibacillus porcorum.</title>
        <authorList>
            <person name="Looft T."/>
            <person name="Bayles D.O."/>
            <person name="Alt D.P."/>
        </authorList>
    </citation>
    <scope>NUCLEOTIDE SEQUENCE [LARGE SCALE GENOMIC DNA]</scope>
    <source>
        <strain evidence="9">CL-84</strain>
    </source>
</reference>
<evidence type="ECO:0000256" key="3">
    <source>
        <dbReference type="ARBA" id="ARBA00022603"/>
    </source>
</evidence>
<dbReference type="Gene3D" id="2.30.130.10">
    <property type="entry name" value="PUA domain"/>
    <property type="match status" value="1"/>
</dbReference>
<dbReference type="Pfam" id="PF10672">
    <property type="entry name" value="Methyltrans_SAM"/>
    <property type="match status" value="1"/>
</dbReference>
<sequence length="399" mass="44571">MTSIKKALRRAVLNESGVERVKSRHPWLFRGNLIQAPVCAPGDIIAFTDRRGQVLGWGLWSEGALCIRVLSFGSHEPDQMELLRSRVERALAVRKCWCAGEESFRWVHGEGDRLPGISADLYGDVLSLQLSVMGWYRHADEVAKVFRKVKKLSAIILRNDTKHLEKEGIPREIKPLLGEMPAEPLKVKIGETYELVDIAGGQKTGAYLDVRRVPALLDPLYEDAKVLDCFSYQGHFTLHALRKGAAEVTAIDQSQSALERAKENISINGLPCAKVTFRCGNAFDIMREMDADRARYDIVIMDPPPFSPARGQLDSARRGYKELAVRGFRRLDAGGHLVFMSCSHAFTRDMLLDTLNDAARDAGSVCRIVHEIHQPQDHPALLGVPETDYLKGFVMGVEE</sequence>
<dbReference type="CDD" id="cd21153">
    <property type="entry name" value="PUA_RlmI"/>
    <property type="match status" value="1"/>
</dbReference>
<evidence type="ECO:0000259" key="7">
    <source>
        <dbReference type="Pfam" id="PF10672"/>
    </source>
</evidence>
<evidence type="ECO:0000259" key="8">
    <source>
        <dbReference type="Pfam" id="PF17785"/>
    </source>
</evidence>
<dbReference type="KEGG" id="cpor:BED41_12565"/>
<dbReference type="InterPro" id="IPR015947">
    <property type="entry name" value="PUA-like_sf"/>
</dbReference>
<dbReference type="Gene3D" id="3.40.50.150">
    <property type="entry name" value="Vaccinia Virus protein VP39"/>
    <property type="match status" value="1"/>
</dbReference>
<dbReference type="InterPro" id="IPR041532">
    <property type="entry name" value="RlmI-like_PUA"/>
</dbReference>
<comment type="subcellular location">
    <subcellularLocation>
        <location evidence="1">Cytoplasm</location>
    </subcellularLocation>
</comment>
<dbReference type="GO" id="GO:0005737">
    <property type="term" value="C:cytoplasm"/>
    <property type="evidence" value="ECO:0007669"/>
    <property type="project" value="UniProtKB-SubCell"/>
</dbReference>
<dbReference type="GeneID" id="83058677"/>
<evidence type="ECO:0000256" key="6">
    <source>
        <dbReference type="ARBA" id="ARBA00038091"/>
    </source>
</evidence>
<protein>
    <recommendedName>
        <fullName evidence="11">SAM-dependent methyltransferase</fullName>
    </recommendedName>
</protein>
<accession>A0A1B2I7A5</accession>
<evidence type="ECO:0000256" key="2">
    <source>
        <dbReference type="ARBA" id="ARBA00022490"/>
    </source>
</evidence>
<dbReference type="EMBL" id="CP016757">
    <property type="protein sequence ID" value="ANZ45844.1"/>
    <property type="molecule type" value="Genomic_DNA"/>
</dbReference>
<dbReference type="InterPro" id="IPR019614">
    <property type="entry name" value="SAM-dep_methyl-trfase"/>
</dbReference>
<dbReference type="InterPro" id="IPR036974">
    <property type="entry name" value="PUA_sf"/>
</dbReference>
<dbReference type="Gene3D" id="3.30.750.80">
    <property type="entry name" value="RNA methyltransferase domain (HRMD) like"/>
    <property type="match status" value="1"/>
</dbReference>
<dbReference type="PANTHER" id="PTHR42873:SF1">
    <property type="entry name" value="S-ADENOSYLMETHIONINE-DEPENDENT METHYLTRANSFERASE DOMAIN-CONTAINING PROTEIN"/>
    <property type="match status" value="1"/>
</dbReference>
<comment type="similarity">
    <text evidence="6">Belongs to the methyltransferase superfamily. RlmI family.</text>
</comment>
<dbReference type="STRING" id="1197717.BED41_12565"/>
<dbReference type="GO" id="GO:0008168">
    <property type="term" value="F:methyltransferase activity"/>
    <property type="evidence" value="ECO:0007669"/>
    <property type="project" value="UniProtKB-KW"/>
</dbReference>
<dbReference type="Proteomes" id="UP000093044">
    <property type="component" value="Chromosome"/>
</dbReference>
<evidence type="ECO:0008006" key="11">
    <source>
        <dbReference type="Google" id="ProtNLM"/>
    </source>
</evidence>
<dbReference type="CDD" id="cd11572">
    <property type="entry name" value="RlmI_M_like"/>
    <property type="match status" value="1"/>
</dbReference>
<evidence type="ECO:0000313" key="10">
    <source>
        <dbReference type="Proteomes" id="UP000093044"/>
    </source>
</evidence>
<keyword evidence="2" id="KW-0963">Cytoplasm</keyword>
<feature type="domain" description="S-adenosylmethionine-dependent methyltransferase" evidence="7">
    <location>
        <begin position="196"/>
        <end position="380"/>
    </location>
</feature>
<dbReference type="AlphaFoldDB" id="A0A1B2I7A5"/>
<evidence type="ECO:0000256" key="1">
    <source>
        <dbReference type="ARBA" id="ARBA00004496"/>
    </source>
</evidence>
<keyword evidence="10" id="KW-1185">Reference proteome</keyword>